<evidence type="ECO:0000256" key="1">
    <source>
        <dbReference type="ARBA" id="ARBA00005234"/>
    </source>
</evidence>
<keyword evidence="6" id="KW-1185">Reference proteome</keyword>
<dbReference type="GO" id="GO:0006508">
    <property type="term" value="P:proteolysis"/>
    <property type="evidence" value="ECO:0007669"/>
    <property type="project" value="UniProtKB-KW"/>
</dbReference>
<evidence type="ECO:0000259" key="4">
    <source>
        <dbReference type="PROSITE" id="PS50600"/>
    </source>
</evidence>
<dbReference type="InterPro" id="IPR038765">
    <property type="entry name" value="Papain-like_cys_pep_sf"/>
</dbReference>
<keyword evidence="3" id="KW-0378">Hydrolase</keyword>
<reference evidence="5 6" key="1">
    <citation type="submission" date="2024-04" db="EMBL/GenBank/DDBJ databases">
        <authorList>
            <person name="Fracassetti M."/>
        </authorList>
    </citation>
    <scope>NUCLEOTIDE SEQUENCE [LARGE SCALE GENOMIC DNA]</scope>
</reference>
<proteinExistence type="inferred from homology"/>
<dbReference type="PROSITE" id="PS50600">
    <property type="entry name" value="ULP_PROTEASE"/>
    <property type="match status" value="1"/>
</dbReference>
<dbReference type="GO" id="GO:0008234">
    <property type="term" value="F:cysteine-type peptidase activity"/>
    <property type="evidence" value="ECO:0007669"/>
    <property type="project" value="InterPro"/>
</dbReference>
<dbReference type="InterPro" id="IPR003653">
    <property type="entry name" value="Peptidase_C48_C"/>
</dbReference>
<evidence type="ECO:0000256" key="3">
    <source>
        <dbReference type="ARBA" id="ARBA00022801"/>
    </source>
</evidence>
<accession>A0AAV2G6K8</accession>
<dbReference type="AlphaFoldDB" id="A0AAV2G6K8"/>
<dbReference type="SUPFAM" id="SSF54001">
    <property type="entry name" value="Cysteine proteinases"/>
    <property type="match status" value="1"/>
</dbReference>
<dbReference type="Proteomes" id="UP001497516">
    <property type="component" value="Chromosome 8"/>
</dbReference>
<gene>
    <name evidence="5" type="ORF">LTRI10_LOCUS45262</name>
</gene>
<sequence>MDPKIGDKRLAKGIDAESRAKMTKYSSQRKCGSRNLTKRRLEFRDVNATPISEVVIIDDDEPDVATISEVVMKFPITSNMHLTLEEVGLAYYMFVEDLATEKILVKNGSQSCTRSSLLSLLPNEYLEDEVISMYAWYLNLSVMYDKQRRIESKSCFLPTDIQAGLEKYVYTADSVFNDYRFSYLRNAYGCNKIYLPLKDGKHWYLAVVMMELEEVHLVDSAPRANNNEFRAKTVRHMMNFLYDLFRRLYFELGTTKDLPNIRGFQVISPDGVPTQENKFDGGMWVCLWMRFSDNLARYDVGPCGDVDRMRLALDLVGGPQNAKLEKVNRHAHEHSTAWKNMILKDMAVMRGDAYF</sequence>
<dbReference type="Gene3D" id="3.40.395.10">
    <property type="entry name" value="Adenoviral Proteinase, Chain A"/>
    <property type="match status" value="1"/>
</dbReference>
<organism evidence="5 6">
    <name type="scientific">Linum trigynum</name>
    <dbReference type="NCBI Taxonomy" id="586398"/>
    <lineage>
        <taxon>Eukaryota</taxon>
        <taxon>Viridiplantae</taxon>
        <taxon>Streptophyta</taxon>
        <taxon>Embryophyta</taxon>
        <taxon>Tracheophyta</taxon>
        <taxon>Spermatophyta</taxon>
        <taxon>Magnoliopsida</taxon>
        <taxon>eudicotyledons</taxon>
        <taxon>Gunneridae</taxon>
        <taxon>Pentapetalae</taxon>
        <taxon>rosids</taxon>
        <taxon>fabids</taxon>
        <taxon>Malpighiales</taxon>
        <taxon>Linaceae</taxon>
        <taxon>Linum</taxon>
    </lineage>
</organism>
<comment type="similarity">
    <text evidence="1">Belongs to the peptidase C48 family.</text>
</comment>
<evidence type="ECO:0000313" key="6">
    <source>
        <dbReference type="Proteomes" id="UP001497516"/>
    </source>
</evidence>
<protein>
    <recommendedName>
        <fullName evidence="4">Ubiquitin-like protease family profile domain-containing protein</fullName>
    </recommendedName>
</protein>
<evidence type="ECO:0000313" key="5">
    <source>
        <dbReference type="EMBL" id="CAL1405478.1"/>
    </source>
</evidence>
<feature type="domain" description="Ubiquitin-like protease family profile" evidence="4">
    <location>
        <begin position="110"/>
        <end position="292"/>
    </location>
</feature>
<dbReference type="Pfam" id="PF02902">
    <property type="entry name" value="Peptidase_C48"/>
    <property type="match status" value="1"/>
</dbReference>
<keyword evidence="2" id="KW-0645">Protease</keyword>
<dbReference type="EMBL" id="OZ034821">
    <property type="protein sequence ID" value="CAL1405478.1"/>
    <property type="molecule type" value="Genomic_DNA"/>
</dbReference>
<evidence type="ECO:0000256" key="2">
    <source>
        <dbReference type="ARBA" id="ARBA00022670"/>
    </source>
</evidence>
<name>A0AAV2G6K8_9ROSI</name>